<gene>
    <name evidence="9" type="ORF">NMOB1V02_LOCUS8684</name>
</gene>
<dbReference type="SUPFAM" id="SSF48403">
    <property type="entry name" value="Ankyrin repeat"/>
    <property type="match status" value="1"/>
</dbReference>
<feature type="domain" description="Ankyrin repeat" evidence="8">
    <location>
        <begin position="156"/>
        <end position="493"/>
    </location>
</feature>
<evidence type="ECO:0000259" key="8">
    <source>
        <dbReference type="Pfam" id="PF11904"/>
    </source>
</evidence>
<evidence type="ECO:0000313" key="9">
    <source>
        <dbReference type="EMBL" id="CAD7281030.1"/>
    </source>
</evidence>
<dbReference type="InterPro" id="IPR036770">
    <property type="entry name" value="Ankyrin_rpt-contain_sf"/>
</dbReference>
<sequence>MAMSAGELWPLHMAVWENNYHSVHSLLTSSTDSLESKDPRGRTPLLLSVIRGNLETTKVLLDFNANVNVESPDGWTAVQEATALGDADLLLLLLKKREEQRNVSRVVGIPALLRKLQDAPDFYVEMKWEFTSWVPLASRMCPSDTYKIYKRGADVRIDTTLLGFDQTSWRSGNRSYVFKGQEDGTVMLMEIDHDAKKVYTEPVADVILNPSLDDVAAESLEPSWQTVQKRLKSPIVTTYINIDKISFERNKSGILGWRSDKQEEIDNYSCKVFSAQNVELVTKTRTEHLSHADKRRASADDANMVSSPLQTLLGFVHGASNDDSKLGGDDGESLLQSTHFLKFCECIQMVFLERAVGPVTAEEYFDAEVDLGNRLIGTKKREILEKLQRFRATLWLCEDYPLRLPEQILPIVDLMAISSAHFAKLREFIQLQLPSGFPVRIEIPLFHILNARITFGNIFAMDSPVAGVSYVDEGERKSCYVDESVFEAPVAYQRRGSAEDLIPAYHPYMHHRQVSLDEDDELLQFAIQQSLMEAGTEDEVVDVWEALNISNPDDSPARAPPPRPGLYPSEDVLMQRAIAESLSMSTGIPVDADVIVPEDTESDVDLAQALELSRRLMLEEEELRKREDEELQKILNMSLLER</sequence>
<comment type="function">
    <text evidence="6">Ubiquitin-binding protein that specifically recognizes and binds 'Lys-63'-linked ubiquitin. Does not bind 'Lys-48'-linked ubiquitin. Positively regulates the internalization of ligand-activated EGFR by binding to the Ub moiety of ubiquitinated EGFR at the cell membrane.</text>
</comment>
<dbReference type="GO" id="GO:0005886">
    <property type="term" value="C:plasma membrane"/>
    <property type="evidence" value="ECO:0007669"/>
    <property type="project" value="UniProtKB-SubCell"/>
</dbReference>
<dbReference type="PROSITE" id="PS50088">
    <property type="entry name" value="ANK_REPEAT"/>
    <property type="match status" value="1"/>
</dbReference>
<evidence type="ECO:0000256" key="7">
    <source>
        <dbReference type="PROSITE-ProRule" id="PRU00023"/>
    </source>
</evidence>
<dbReference type="InterPro" id="IPR055285">
    <property type="entry name" value="ANKRD13_C"/>
</dbReference>
<keyword evidence="7" id="KW-0040">ANK repeat</keyword>
<dbReference type="SMART" id="SM00248">
    <property type="entry name" value="ANK"/>
    <property type="match status" value="3"/>
</dbReference>
<dbReference type="OrthoDB" id="1585644at2759"/>
<dbReference type="EMBL" id="OA884605">
    <property type="protein sequence ID" value="CAD7281030.1"/>
    <property type="molecule type" value="Genomic_DNA"/>
</dbReference>
<dbReference type="AlphaFoldDB" id="A0A7R9GFZ7"/>
<comment type="subcellular location">
    <subcellularLocation>
        <location evidence="1">Cell membrane</location>
    </subcellularLocation>
    <subcellularLocation>
        <location evidence="2">Late endosome</location>
    </subcellularLocation>
</comment>
<dbReference type="Proteomes" id="UP000678499">
    <property type="component" value="Unassembled WGS sequence"/>
</dbReference>
<evidence type="ECO:0000313" key="10">
    <source>
        <dbReference type="Proteomes" id="UP000678499"/>
    </source>
</evidence>
<dbReference type="PANTHER" id="PTHR12447">
    <property type="entry name" value="ANKYRIN REPEAT DOMAIN-CONTAINING PROTEIN 13"/>
    <property type="match status" value="1"/>
</dbReference>
<dbReference type="SMART" id="SM00726">
    <property type="entry name" value="UIM"/>
    <property type="match status" value="3"/>
</dbReference>
<dbReference type="Gene3D" id="1.25.40.20">
    <property type="entry name" value="Ankyrin repeat-containing domain"/>
    <property type="match status" value="1"/>
</dbReference>
<dbReference type="PROSITE" id="PS50330">
    <property type="entry name" value="UIM"/>
    <property type="match status" value="1"/>
</dbReference>
<evidence type="ECO:0000256" key="3">
    <source>
        <dbReference type="ARBA" id="ARBA00022475"/>
    </source>
</evidence>
<dbReference type="InterPro" id="IPR021832">
    <property type="entry name" value="ANKRD13"/>
</dbReference>
<keyword evidence="5" id="KW-0472">Membrane</keyword>
<evidence type="ECO:0000256" key="1">
    <source>
        <dbReference type="ARBA" id="ARBA00004236"/>
    </source>
</evidence>
<proteinExistence type="predicted"/>
<name>A0A7R9GFZ7_9CRUS</name>
<reference evidence="9" key="1">
    <citation type="submission" date="2020-11" db="EMBL/GenBank/DDBJ databases">
        <authorList>
            <person name="Tran Van P."/>
        </authorList>
    </citation>
    <scope>NUCLEOTIDE SEQUENCE</scope>
</reference>
<keyword evidence="4" id="KW-0677">Repeat</keyword>
<organism evidence="9">
    <name type="scientific">Notodromas monacha</name>
    <dbReference type="NCBI Taxonomy" id="399045"/>
    <lineage>
        <taxon>Eukaryota</taxon>
        <taxon>Metazoa</taxon>
        <taxon>Ecdysozoa</taxon>
        <taxon>Arthropoda</taxon>
        <taxon>Crustacea</taxon>
        <taxon>Oligostraca</taxon>
        <taxon>Ostracoda</taxon>
        <taxon>Podocopa</taxon>
        <taxon>Podocopida</taxon>
        <taxon>Cypridocopina</taxon>
        <taxon>Cypridoidea</taxon>
        <taxon>Cyprididae</taxon>
        <taxon>Notodromas</taxon>
    </lineage>
</organism>
<dbReference type="InterPro" id="IPR002110">
    <property type="entry name" value="Ankyrin_rpt"/>
</dbReference>
<feature type="repeat" description="ANK" evidence="7">
    <location>
        <begin position="40"/>
        <end position="72"/>
    </location>
</feature>
<dbReference type="Pfam" id="PF11904">
    <property type="entry name" value="ANKRD13_C"/>
    <property type="match status" value="1"/>
</dbReference>
<dbReference type="Pfam" id="PF12796">
    <property type="entry name" value="Ank_2"/>
    <property type="match status" value="1"/>
</dbReference>
<keyword evidence="10" id="KW-1185">Reference proteome</keyword>
<evidence type="ECO:0000256" key="5">
    <source>
        <dbReference type="ARBA" id="ARBA00023136"/>
    </source>
</evidence>
<dbReference type="PANTHER" id="PTHR12447:SF31">
    <property type="entry name" value="LD31969P"/>
    <property type="match status" value="1"/>
</dbReference>
<dbReference type="EMBL" id="CAJPEX010002568">
    <property type="protein sequence ID" value="CAG0921182.1"/>
    <property type="molecule type" value="Genomic_DNA"/>
</dbReference>
<accession>A0A7R9GFZ7</accession>
<evidence type="ECO:0000256" key="4">
    <source>
        <dbReference type="ARBA" id="ARBA00022737"/>
    </source>
</evidence>
<dbReference type="InterPro" id="IPR003903">
    <property type="entry name" value="UIM_dom"/>
</dbReference>
<dbReference type="GO" id="GO:0005770">
    <property type="term" value="C:late endosome"/>
    <property type="evidence" value="ECO:0007669"/>
    <property type="project" value="UniProtKB-SubCell"/>
</dbReference>
<evidence type="ECO:0000256" key="6">
    <source>
        <dbReference type="ARBA" id="ARBA00024956"/>
    </source>
</evidence>
<evidence type="ECO:0000256" key="2">
    <source>
        <dbReference type="ARBA" id="ARBA00004603"/>
    </source>
</evidence>
<protein>
    <recommendedName>
        <fullName evidence="8">Ankyrin repeat domain-containing protein</fullName>
    </recommendedName>
</protein>
<dbReference type="PROSITE" id="PS50297">
    <property type="entry name" value="ANK_REP_REGION"/>
    <property type="match status" value="1"/>
</dbReference>
<keyword evidence="3" id="KW-1003">Cell membrane</keyword>